<dbReference type="InParanoid" id="A0A2P6MVK9"/>
<dbReference type="InterPro" id="IPR020100">
    <property type="entry name" value="Glc-repressible_Grg1"/>
</dbReference>
<evidence type="ECO:0000256" key="1">
    <source>
        <dbReference type="SAM" id="MobiDB-lite"/>
    </source>
</evidence>
<evidence type="ECO:0000313" key="5">
    <source>
        <dbReference type="Proteomes" id="UP000241769"/>
    </source>
</evidence>
<keyword evidence="5" id="KW-1185">Reference proteome</keyword>
<protein>
    <submittedName>
        <fullName evidence="4">Glycosyl hydrolase 53 domain-containing protein</fullName>
    </submittedName>
</protein>
<reference evidence="4 5" key="1">
    <citation type="journal article" date="2018" name="Genome Biol. Evol.">
        <title>Multiple Roots of Fruiting Body Formation in Amoebozoa.</title>
        <authorList>
            <person name="Hillmann F."/>
            <person name="Forbes G."/>
            <person name="Novohradska S."/>
            <person name="Ferling I."/>
            <person name="Riege K."/>
            <person name="Groth M."/>
            <person name="Westermann M."/>
            <person name="Marz M."/>
            <person name="Spaller T."/>
            <person name="Winckler T."/>
            <person name="Schaap P."/>
            <person name="Glockner G."/>
        </authorList>
    </citation>
    <scope>NUCLEOTIDE SEQUENCE [LARGE SCALE GENOMIC DNA]</scope>
    <source>
        <strain evidence="4 5">Jena</strain>
    </source>
</reference>
<dbReference type="Gene3D" id="3.20.20.80">
    <property type="entry name" value="Glycosidases"/>
    <property type="match status" value="1"/>
</dbReference>
<dbReference type="STRING" id="1890364.A0A2P6MVK9"/>
<name>A0A2P6MVK9_9EUKA</name>
<dbReference type="InterPro" id="IPR024655">
    <property type="entry name" value="Asl1_glyco_hydro_catalytic"/>
</dbReference>
<feature type="region of interest" description="Disordered" evidence="1">
    <location>
        <begin position="375"/>
        <end position="397"/>
    </location>
</feature>
<dbReference type="GO" id="GO:0016787">
    <property type="term" value="F:hydrolase activity"/>
    <property type="evidence" value="ECO:0007669"/>
    <property type="project" value="UniProtKB-KW"/>
</dbReference>
<feature type="signal peptide" evidence="2">
    <location>
        <begin position="1"/>
        <end position="17"/>
    </location>
</feature>
<dbReference type="OrthoDB" id="15846at2759"/>
<dbReference type="Pfam" id="PF11034">
    <property type="entry name" value="Grg1"/>
    <property type="match status" value="1"/>
</dbReference>
<gene>
    <name evidence="4" type="ORF">PROFUN_09147</name>
</gene>
<accession>A0A2P6MVK9</accession>
<dbReference type="GO" id="GO:0071966">
    <property type="term" value="P:fungal-type cell wall polysaccharide metabolic process"/>
    <property type="evidence" value="ECO:0007669"/>
    <property type="project" value="TreeGrafter"/>
</dbReference>
<dbReference type="AlphaFoldDB" id="A0A2P6MVK9"/>
<comment type="caution">
    <text evidence="4">The sequence shown here is derived from an EMBL/GenBank/DDBJ whole genome shotgun (WGS) entry which is preliminary data.</text>
</comment>
<keyword evidence="4" id="KW-0378">Hydrolase</keyword>
<sequence length="397" mass="43613">MRASVLLICTIFALVAASGKRGLGIGSPFNASTDFKPFQATKAVSWYYNWSLKPLQPAPACIEFVPMQFNGNDIENLEKTLLALKANRVLGFNEPDQPASVGGTAMDYQTSCNLWMQYFVPLKTKYGIKLGLPAVSAGGLGWLNNFLTACPNHQADFLPIHWYGTPFYGVYDFLWSFHGNHPNIPVWVTEWAVNNVNNYTVMADDLKSTATYFDSLDWIERYAWFGSYRANQDWANAELSATGALTAVGTAYINTPFNNTITLSETVCPSLSDNPDSVVKGDAASSARSLFLIVLCIVGLFLQLFNTGHFNPPPLIIFNNHNHTHNMQTVKDAVNYVSESIQGGSAAASKEVNKEIAKDSDVSVGTRLHAGVDAVKDKMDETSHDAKAEGYKQKLSH</sequence>
<dbReference type="PANTHER" id="PTHR34154:SF3">
    <property type="entry name" value="ALKALI-SENSITIVE LINKAGE PROTEIN 1"/>
    <property type="match status" value="1"/>
</dbReference>
<dbReference type="Pfam" id="PF11790">
    <property type="entry name" value="Glyco_hydro_cc"/>
    <property type="match status" value="1"/>
</dbReference>
<keyword evidence="2" id="KW-0732">Signal</keyword>
<organism evidence="4 5">
    <name type="scientific">Planoprotostelium fungivorum</name>
    <dbReference type="NCBI Taxonomy" id="1890364"/>
    <lineage>
        <taxon>Eukaryota</taxon>
        <taxon>Amoebozoa</taxon>
        <taxon>Evosea</taxon>
        <taxon>Variosea</taxon>
        <taxon>Cavosteliida</taxon>
        <taxon>Cavosteliaceae</taxon>
        <taxon>Planoprotostelium</taxon>
    </lineage>
</organism>
<feature type="chain" id="PRO_5015125949" evidence="2">
    <location>
        <begin position="18"/>
        <end position="397"/>
    </location>
</feature>
<dbReference type="PANTHER" id="PTHR34154">
    <property type="entry name" value="ALKALI-SENSITIVE LINKAGE PROTEIN 1"/>
    <property type="match status" value="1"/>
</dbReference>
<proteinExistence type="predicted"/>
<evidence type="ECO:0000256" key="2">
    <source>
        <dbReference type="SAM" id="SignalP"/>
    </source>
</evidence>
<dbReference type="InterPro" id="IPR017853">
    <property type="entry name" value="GH"/>
</dbReference>
<dbReference type="Proteomes" id="UP000241769">
    <property type="component" value="Unassembled WGS sequence"/>
</dbReference>
<feature type="domain" description="Asl1-like glycosyl hydrolase catalytic" evidence="3">
    <location>
        <begin position="30"/>
        <end position="252"/>
    </location>
</feature>
<evidence type="ECO:0000313" key="4">
    <source>
        <dbReference type="EMBL" id="PRP75723.1"/>
    </source>
</evidence>
<dbReference type="InterPro" id="IPR053183">
    <property type="entry name" value="ASL1"/>
</dbReference>
<dbReference type="EMBL" id="MDYQ01000364">
    <property type="protein sequence ID" value="PRP75723.1"/>
    <property type="molecule type" value="Genomic_DNA"/>
</dbReference>
<evidence type="ECO:0000259" key="3">
    <source>
        <dbReference type="Pfam" id="PF11790"/>
    </source>
</evidence>
<dbReference type="SUPFAM" id="SSF51445">
    <property type="entry name" value="(Trans)glycosidases"/>
    <property type="match status" value="1"/>
</dbReference>